<feature type="modified residue" description="4-aspartylphosphate" evidence="5">
    <location>
        <position position="940"/>
    </location>
</feature>
<dbReference type="Gene3D" id="3.30.565.10">
    <property type="entry name" value="Histidine kinase-like ATPase, C-terminal domain"/>
    <property type="match status" value="1"/>
</dbReference>
<evidence type="ECO:0000256" key="4">
    <source>
        <dbReference type="ARBA" id="ARBA00022777"/>
    </source>
</evidence>
<dbReference type="FunFam" id="1.10.287.130:FF:000100">
    <property type="entry name" value="Sensor histidine kinase/response regulator"/>
    <property type="match status" value="1"/>
</dbReference>
<evidence type="ECO:0000259" key="7">
    <source>
        <dbReference type="PROSITE" id="PS50109"/>
    </source>
</evidence>
<dbReference type="InterPro" id="IPR001789">
    <property type="entry name" value="Sig_transdc_resp-reg_receiver"/>
</dbReference>
<dbReference type="InterPro" id="IPR036890">
    <property type="entry name" value="HATPase_C_sf"/>
</dbReference>
<feature type="compositionally biased region" description="Polar residues" evidence="6">
    <location>
        <begin position="807"/>
        <end position="825"/>
    </location>
</feature>
<dbReference type="InterPro" id="IPR004358">
    <property type="entry name" value="Sig_transdc_His_kin-like_C"/>
</dbReference>
<dbReference type="PANTHER" id="PTHR43047">
    <property type="entry name" value="TWO-COMPONENT HISTIDINE PROTEIN KINASE"/>
    <property type="match status" value="1"/>
</dbReference>
<evidence type="ECO:0000313" key="9">
    <source>
        <dbReference type="EMBL" id="KAJ5112304.1"/>
    </source>
</evidence>
<evidence type="ECO:0000256" key="2">
    <source>
        <dbReference type="ARBA" id="ARBA00012438"/>
    </source>
</evidence>
<dbReference type="PROSITE" id="PS50110">
    <property type="entry name" value="RESPONSE_REGULATORY"/>
    <property type="match status" value="1"/>
</dbReference>
<accession>A0A9W9KMJ2</accession>
<dbReference type="PROSITE" id="PS50109">
    <property type="entry name" value="HIS_KIN"/>
    <property type="match status" value="1"/>
</dbReference>
<gene>
    <name evidence="9" type="ORF">N7532_000349</name>
</gene>
<dbReference type="PANTHER" id="PTHR43047:SF2">
    <property type="entry name" value="HISTIDINE KINASE M7"/>
    <property type="match status" value="1"/>
</dbReference>
<dbReference type="OrthoDB" id="60033at2759"/>
<dbReference type="GO" id="GO:0000155">
    <property type="term" value="F:phosphorelay sensor kinase activity"/>
    <property type="evidence" value="ECO:0007669"/>
    <property type="project" value="TreeGrafter"/>
</dbReference>
<organism evidence="9 10">
    <name type="scientific">Penicillium argentinense</name>
    <dbReference type="NCBI Taxonomy" id="1131581"/>
    <lineage>
        <taxon>Eukaryota</taxon>
        <taxon>Fungi</taxon>
        <taxon>Dikarya</taxon>
        <taxon>Ascomycota</taxon>
        <taxon>Pezizomycotina</taxon>
        <taxon>Eurotiomycetes</taxon>
        <taxon>Eurotiomycetidae</taxon>
        <taxon>Eurotiales</taxon>
        <taxon>Aspergillaceae</taxon>
        <taxon>Penicillium</taxon>
    </lineage>
</organism>
<keyword evidence="4" id="KW-0418">Kinase</keyword>
<dbReference type="InterPro" id="IPR005467">
    <property type="entry name" value="His_kinase_dom"/>
</dbReference>
<keyword evidence="5" id="KW-0597">Phosphoprotein</keyword>
<dbReference type="SMART" id="SM00387">
    <property type="entry name" value="HATPase_c"/>
    <property type="match status" value="1"/>
</dbReference>
<dbReference type="SUPFAM" id="SSF52172">
    <property type="entry name" value="CheY-like"/>
    <property type="match status" value="1"/>
</dbReference>
<dbReference type="AlphaFoldDB" id="A0A9W9KMJ2"/>
<feature type="region of interest" description="Disordered" evidence="6">
    <location>
        <begin position="801"/>
        <end position="849"/>
    </location>
</feature>
<reference evidence="9" key="1">
    <citation type="submission" date="2022-11" db="EMBL/GenBank/DDBJ databases">
        <authorList>
            <person name="Petersen C."/>
        </authorList>
    </citation>
    <scope>NUCLEOTIDE SEQUENCE</scope>
    <source>
        <strain evidence="9">IBT 30761</strain>
    </source>
</reference>
<keyword evidence="10" id="KW-1185">Reference proteome</keyword>
<feature type="region of interest" description="Disordered" evidence="6">
    <location>
        <begin position="37"/>
        <end position="75"/>
    </location>
</feature>
<dbReference type="Gene3D" id="3.40.50.2300">
    <property type="match status" value="1"/>
</dbReference>
<dbReference type="Pfam" id="PF02518">
    <property type="entry name" value="HATPase_c"/>
    <property type="match status" value="1"/>
</dbReference>
<evidence type="ECO:0000256" key="3">
    <source>
        <dbReference type="ARBA" id="ARBA00022679"/>
    </source>
</evidence>
<dbReference type="InterPro" id="IPR011006">
    <property type="entry name" value="CheY-like_superfamily"/>
</dbReference>
<dbReference type="GeneID" id="81351832"/>
<protein>
    <recommendedName>
        <fullName evidence="2">histidine kinase</fullName>
        <ecNumber evidence="2">2.7.13.3</ecNumber>
    </recommendedName>
</protein>
<proteinExistence type="predicted"/>
<dbReference type="Gene3D" id="1.10.287.130">
    <property type="match status" value="1"/>
</dbReference>
<comment type="catalytic activity">
    <reaction evidence="1">
        <text>ATP + protein L-histidine = ADP + protein N-phospho-L-histidine.</text>
        <dbReference type="EC" id="2.7.13.3"/>
    </reaction>
</comment>
<dbReference type="EC" id="2.7.13.3" evidence="2"/>
<sequence length="1057" mass="115649">MDFYSRGKDCGHFSISSSTPPLLPTTTRLQICRRITSVPDPRTPVSAGAPPLSRPPSGPIARAGKIPSSSPSCEPAKHLAFDSTVDSISHGVCPPYNLAQRDSPNRPISTWTMSDSPESDVPNPVHARPAMAFPSCKSECIAEGLAAVHDDGEMQYDASGNWNDGAQTAAIEHLVTLKQGLRTSDTELFWKRLMEDITSISKAQYGFVARRVHGGEPMPELGGRRPSLFGAVFYYNDGYQNVGLQRDRYFAGGNPLLHMDHERPCLIPENLKSLASFGDDQLPFGAEAYLAIPLFSAGKCLAHLGLMWSKDGLRNRNLSWSFLEMVLHSLEDLIVQRLSLEEMTLDHEKSEFPEIHPATVQDPQTGNLHESADFNSQPLKPYARSLSHELRTPMQGVVGMLDVMHATVREAMESKTPVKSGGIFQALKEGIEMVQDSARRAVEAADNVVHAYDLNMQVPKTPQREESEVHMDPIPPIDLAENRPSLFIEGNNIAVNPPETENTSSFIPARALPRSEEVKNAVHESDQIVHATPARQIEAVMANMVDPRPSLAVRRSAPHLLLEGINMNLRGSALRFTKLRDLLRLVINESLHVGGRPDSAVSHSTEFGEKIEIRSRSSNGEIYTKTVDWSVDPALPDTLLADDRDLAKLISCVFLNAIKFTNNGTITVCATIDHKTNDVLIRVGDTGPGIPAAFLPNLFKPFAREDASTTRSKDGLGLGLLVAKGLSRKMGGDLICVRSSTTGPNHGSEFQIRIPVNQHEACNRPGTPNERMMTPPVINDHSRHGSASSFIWEVPSTSSMSPSVVSNQHLQQPTPSTGDDNSSQSPTPPRPSNEIRPTRGPMSGDAYDKNLGEKYPLRFLVAEDNRINRRVLVNMLRKLGYRDVLEAADGREAVQIVQDILSTSKAAKNSTESNTVDGQTDLSMGRTAPEIKPIDVVLMDLWMPEMDGYEATSRILKMVDEHNSQTSVSVDGSRLMSTVENPDTMEMDPPVGPLRPPRPPTVLAVSADVTDEALNRASKVGIKGYMTKPYKLSDLERLIIGFCGSPGDPAAAARNPF</sequence>
<dbReference type="Proteomes" id="UP001149074">
    <property type="component" value="Unassembled WGS sequence"/>
</dbReference>
<evidence type="ECO:0000259" key="8">
    <source>
        <dbReference type="PROSITE" id="PS50110"/>
    </source>
</evidence>
<feature type="compositionally biased region" description="Polar residues" evidence="6">
    <location>
        <begin position="905"/>
        <end position="922"/>
    </location>
</feature>
<name>A0A9W9KMJ2_9EURO</name>
<dbReference type="PRINTS" id="PR00344">
    <property type="entry name" value="BCTRLSENSOR"/>
</dbReference>
<evidence type="ECO:0000256" key="1">
    <source>
        <dbReference type="ARBA" id="ARBA00000085"/>
    </source>
</evidence>
<comment type="caution">
    <text evidence="9">The sequence shown here is derived from an EMBL/GenBank/DDBJ whole genome shotgun (WGS) entry which is preliminary data.</text>
</comment>
<dbReference type="SMART" id="SM00448">
    <property type="entry name" value="REC"/>
    <property type="match status" value="1"/>
</dbReference>
<evidence type="ECO:0000256" key="5">
    <source>
        <dbReference type="PROSITE-ProRule" id="PRU00169"/>
    </source>
</evidence>
<feature type="region of interest" description="Disordered" evidence="6">
    <location>
        <begin position="762"/>
        <end position="784"/>
    </location>
</feature>
<dbReference type="RefSeq" id="XP_056480077.1">
    <property type="nucleotide sequence ID" value="XM_056612853.1"/>
</dbReference>
<evidence type="ECO:0000313" key="10">
    <source>
        <dbReference type="Proteomes" id="UP001149074"/>
    </source>
</evidence>
<feature type="domain" description="Response regulatory" evidence="8">
    <location>
        <begin position="858"/>
        <end position="1043"/>
    </location>
</feature>
<dbReference type="InterPro" id="IPR003594">
    <property type="entry name" value="HATPase_dom"/>
</dbReference>
<evidence type="ECO:0000256" key="6">
    <source>
        <dbReference type="SAM" id="MobiDB-lite"/>
    </source>
</evidence>
<feature type="domain" description="Histidine kinase" evidence="7">
    <location>
        <begin position="639"/>
        <end position="758"/>
    </location>
</feature>
<dbReference type="CDD" id="cd17546">
    <property type="entry name" value="REC_hyHK_CKI1_RcsC-like"/>
    <property type="match status" value="1"/>
</dbReference>
<dbReference type="GO" id="GO:0005886">
    <property type="term" value="C:plasma membrane"/>
    <property type="evidence" value="ECO:0007669"/>
    <property type="project" value="TreeGrafter"/>
</dbReference>
<feature type="region of interest" description="Disordered" evidence="6">
    <location>
        <begin position="905"/>
        <end position="924"/>
    </location>
</feature>
<dbReference type="EMBL" id="JAPQKI010000001">
    <property type="protein sequence ID" value="KAJ5112304.1"/>
    <property type="molecule type" value="Genomic_DNA"/>
</dbReference>
<dbReference type="GO" id="GO:0009927">
    <property type="term" value="F:histidine phosphotransfer kinase activity"/>
    <property type="evidence" value="ECO:0007669"/>
    <property type="project" value="TreeGrafter"/>
</dbReference>
<reference evidence="9" key="2">
    <citation type="journal article" date="2023" name="IMA Fungus">
        <title>Comparative genomic study of the Penicillium genus elucidates a diverse pangenome and 15 lateral gene transfer events.</title>
        <authorList>
            <person name="Petersen C."/>
            <person name="Sorensen T."/>
            <person name="Nielsen M.R."/>
            <person name="Sondergaard T.E."/>
            <person name="Sorensen J.L."/>
            <person name="Fitzpatrick D.A."/>
            <person name="Frisvad J.C."/>
            <person name="Nielsen K.L."/>
        </authorList>
    </citation>
    <scope>NUCLEOTIDE SEQUENCE</scope>
    <source>
        <strain evidence="9">IBT 30761</strain>
    </source>
</reference>
<dbReference type="SUPFAM" id="SSF55874">
    <property type="entry name" value="ATPase domain of HSP90 chaperone/DNA topoisomerase II/histidine kinase"/>
    <property type="match status" value="1"/>
</dbReference>
<keyword evidence="3" id="KW-0808">Transferase</keyword>